<evidence type="ECO:0000256" key="3">
    <source>
        <dbReference type="ARBA" id="ARBA00023125"/>
    </source>
</evidence>
<feature type="domain" description="E2F/DP family winged-helix DNA-binding" evidence="7">
    <location>
        <begin position="183"/>
        <end position="265"/>
    </location>
</feature>
<feature type="region of interest" description="Disordered" evidence="6">
    <location>
        <begin position="477"/>
        <end position="503"/>
    </location>
</feature>
<dbReference type="SUPFAM" id="SSF46785">
    <property type="entry name" value="Winged helix' DNA-binding domain"/>
    <property type="match status" value="2"/>
</dbReference>
<name>A0AAW2ZKX9_9EUKA</name>
<comment type="similarity">
    <text evidence="1 5">Belongs to the E2F/DP family.</text>
</comment>
<comment type="caution">
    <text evidence="8">The sequence shown here is derived from an EMBL/GenBank/DDBJ whole genome shotgun (WGS) entry which is preliminary data.</text>
</comment>
<dbReference type="Proteomes" id="UP001431209">
    <property type="component" value="Unassembled WGS sequence"/>
</dbReference>
<feature type="region of interest" description="Disordered" evidence="6">
    <location>
        <begin position="1"/>
        <end position="20"/>
    </location>
</feature>
<dbReference type="GO" id="GO:0000978">
    <property type="term" value="F:RNA polymerase II cis-regulatory region sequence-specific DNA binding"/>
    <property type="evidence" value="ECO:0007669"/>
    <property type="project" value="InterPro"/>
</dbReference>
<feature type="non-terminal residue" evidence="8">
    <location>
        <position position="1"/>
    </location>
</feature>
<keyword evidence="2 5" id="KW-0805">Transcription regulation</keyword>
<dbReference type="PANTHER" id="PTHR12081">
    <property type="entry name" value="TRANSCRIPTION FACTOR E2F"/>
    <property type="match status" value="1"/>
</dbReference>
<evidence type="ECO:0000259" key="7">
    <source>
        <dbReference type="SMART" id="SM01372"/>
    </source>
</evidence>
<feature type="domain" description="E2F/DP family winged-helix DNA-binding" evidence="7">
    <location>
        <begin position="55"/>
        <end position="124"/>
    </location>
</feature>
<dbReference type="InterPro" id="IPR015633">
    <property type="entry name" value="E2F"/>
</dbReference>
<proteinExistence type="inferred from homology"/>
<evidence type="ECO:0000256" key="5">
    <source>
        <dbReference type="RuleBase" id="RU003796"/>
    </source>
</evidence>
<feature type="compositionally biased region" description="Polar residues" evidence="6">
    <location>
        <begin position="342"/>
        <end position="372"/>
    </location>
</feature>
<reference evidence="8 9" key="1">
    <citation type="submission" date="2024-03" db="EMBL/GenBank/DDBJ databases">
        <title>The Acrasis kona genome and developmental transcriptomes reveal deep origins of eukaryotic multicellular pathways.</title>
        <authorList>
            <person name="Sheikh S."/>
            <person name="Fu C.-J."/>
            <person name="Brown M.W."/>
            <person name="Baldauf S.L."/>
        </authorList>
    </citation>
    <scope>NUCLEOTIDE SEQUENCE [LARGE SCALE GENOMIC DNA]</scope>
    <source>
        <strain evidence="8 9">ATCC MYA-3509</strain>
    </source>
</reference>
<evidence type="ECO:0000313" key="8">
    <source>
        <dbReference type="EMBL" id="KAL0490085.1"/>
    </source>
</evidence>
<dbReference type="SMART" id="SM01372">
    <property type="entry name" value="E2F_TDP"/>
    <property type="match status" value="2"/>
</dbReference>
<keyword evidence="3 5" id="KW-0238">DNA-binding</keyword>
<keyword evidence="4 5" id="KW-0804">Transcription</keyword>
<dbReference type="PANTHER" id="PTHR12081:SF7">
    <property type="entry name" value="TRANSCRIPTION FACTOR EFL-3"/>
    <property type="match status" value="1"/>
</dbReference>
<dbReference type="InterPro" id="IPR036388">
    <property type="entry name" value="WH-like_DNA-bd_sf"/>
</dbReference>
<keyword evidence="9" id="KW-1185">Reference proteome</keyword>
<evidence type="ECO:0000256" key="1">
    <source>
        <dbReference type="ARBA" id="ARBA00010940"/>
    </source>
</evidence>
<dbReference type="Pfam" id="PF02319">
    <property type="entry name" value="WHD_E2F_TDP"/>
    <property type="match status" value="2"/>
</dbReference>
<dbReference type="GO" id="GO:0000981">
    <property type="term" value="F:DNA-binding transcription factor activity, RNA polymerase II-specific"/>
    <property type="evidence" value="ECO:0007669"/>
    <property type="project" value="TreeGrafter"/>
</dbReference>
<dbReference type="InterPro" id="IPR036390">
    <property type="entry name" value="WH_DNA-bd_sf"/>
</dbReference>
<protein>
    <recommendedName>
        <fullName evidence="7">E2F/DP family winged-helix DNA-binding domain-containing protein</fullName>
    </recommendedName>
</protein>
<dbReference type="EMBL" id="JAOPGA020001632">
    <property type="protein sequence ID" value="KAL0490085.1"/>
    <property type="molecule type" value="Genomic_DNA"/>
</dbReference>
<evidence type="ECO:0000313" key="9">
    <source>
        <dbReference type="Proteomes" id="UP001431209"/>
    </source>
</evidence>
<dbReference type="AlphaFoldDB" id="A0AAW2ZKX9"/>
<comment type="subcellular location">
    <subcellularLocation>
        <location evidence="5">Nucleus</location>
    </subcellularLocation>
</comment>
<evidence type="ECO:0000256" key="4">
    <source>
        <dbReference type="ARBA" id="ARBA00023163"/>
    </source>
</evidence>
<keyword evidence="5" id="KW-0539">Nucleus</keyword>
<feature type="region of interest" description="Disordered" evidence="6">
    <location>
        <begin position="303"/>
        <end position="380"/>
    </location>
</feature>
<organism evidence="8 9">
    <name type="scientific">Acrasis kona</name>
    <dbReference type="NCBI Taxonomy" id="1008807"/>
    <lineage>
        <taxon>Eukaryota</taxon>
        <taxon>Discoba</taxon>
        <taxon>Heterolobosea</taxon>
        <taxon>Tetramitia</taxon>
        <taxon>Eutetramitia</taxon>
        <taxon>Acrasidae</taxon>
        <taxon>Acrasis</taxon>
    </lineage>
</organism>
<dbReference type="InterPro" id="IPR003316">
    <property type="entry name" value="E2F_WHTH_DNA-bd_dom"/>
</dbReference>
<accession>A0AAW2ZKX9</accession>
<evidence type="ECO:0000256" key="6">
    <source>
        <dbReference type="SAM" id="MobiDB-lite"/>
    </source>
</evidence>
<evidence type="ECO:0000256" key="2">
    <source>
        <dbReference type="ARBA" id="ARBA00023015"/>
    </source>
</evidence>
<sequence length="524" mass="59193">PHSPLHSPSSASSTSSDSLSSLFDHGVKVDEHQQGSPKLKLHNISAQDMQKSKSRKEKSLNVLCDKFITHYKEIATSSSNVEFQLDRVSELLGVEKRRVYDIVNVLESVNIVKKKAVSLFVWNGFEHMPETLNQLKIDGLKDKVLYDGIRSLSTDKENEFLLEALNDFQVPEDNSVPDPSGEKREKLLKHLSQRFVQLFLITKAKFLSHDQVIQILIKFQCTTESGERTKIRRLYDIANILSSVNIIQKSYTTDYRKHVRFEWIGSDFMNQTTLNFRTALEAATAPTSPLVSEEHHVMPLKKRKRIVPDDKSKINEEASKTPSPPAVQPPTIQIPNPIITNVLQQQTQTISTPTEESASRTPRGYSSLNFHFQSPPPKRTKGTLIKCDSQNIAPPPSPTSSSSMVIPNPIIPQRTITTKITEKQPLQNVTQSPNVIVPKGGLSFKFSTTDEMKKTIGSVENKSKSFRIGEKINYSVNDRYNTENTQHDSKEKINPPVTLPPKPKRLVFVPVDVTKKRRNQTNKK</sequence>
<feature type="compositionally biased region" description="Basic and acidic residues" evidence="6">
    <location>
        <begin position="306"/>
        <end position="319"/>
    </location>
</feature>
<feature type="compositionally biased region" description="Low complexity" evidence="6">
    <location>
        <begin position="329"/>
        <end position="341"/>
    </location>
</feature>
<feature type="non-terminal residue" evidence="8">
    <location>
        <position position="524"/>
    </location>
</feature>
<dbReference type="GO" id="GO:0090575">
    <property type="term" value="C:RNA polymerase II transcription regulator complex"/>
    <property type="evidence" value="ECO:0007669"/>
    <property type="project" value="TreeGrafter"/>
</dbReference>
<gene>
    <name evidence="8" type="ORF">AKO1_009392</name>
</gene>
<dbReference type="Gene3D" id="1.10.10.10">
    <property type="entry name" value="Winged helix-like DNA-binding domain superfamily/Winged helix DNA-binding domain"/>
    <property type="match status" value="2"/>
</dbReference>